<evidence type="ECO:0000313" key="2">
    <source>
        <dbReference type="EMBL" id="OGM60338.1"/>
    </source>
</evidence>
<keyword evidence="1" id="KW-1133">Transmembrane helix</keyword>
<keyword evidence="1" id="KW-0472">Membrane</keyword>
<gene>
    <name evidence="2" type="ORF">A2892_03290</name>
</gene>
<keyword evidence="1" id="KW-0812">Transmembrane</keyword>
<feature type="transmembrane region" description="Helical" evidence="1">
    <location>
        <begin position="12"/>
        <end position="31"/>
    </location>
</feature>
<evidence type="ECO:0008006" key="4">
    <source>
        <dbReference type="Google" id="ProtNLM"/>
    </source>
</evidence>
<dbReference type="EMBL" id="MGHD01000005">
    <property type="protein sequence ID" value="OGM60338.1"/>
    <property type="molecule type" value="Genomic_DNA"/>
</dbReference>
<dbReference type="Proteomes" id="UP000176404">
    <property type="component" value="Unassembled WGS sequence"/>
</dbReference>
<evidence type="ECO:0000313" key="3">
    <source>
        <dbReference type="Proteomes" id="UP000176404"/>
    </source>
</evidence>
<name>A0A1F8BAE5_9BACT</name>
<protein>
    <recommendedName>
        <fullName evidence="4">PsbP C-terminal domain-containing protein</fullName>
    </recommendedName>
</protein>
<evidence type="ECO:0000256" key="1">
    <source>
        <dbReference type="SAM" id="Phobius"/>
    </source>
</evidence>
<dbReference type="AlphaFoldDB" id="A0A1F8BAE5"/>
<accession>A0A1F8BAE5</accession>
<sequence>MKKKKLKKKKIFFLLFLTVILLAIFAFYLFLKLGRFKSLKKNSGDTLPKLETNEVIWKEYKNEKFRYSLLVPQHLLKKEVKNEEGYLSFVRFEENELTRAKRVAVGVSRGRREDEVDKVKEQMNESGLASLIKEVKINVSGHEAKRLDYQAIDSKNRDPRAIVIFDNGIYTYSISTHPEQAEKIIESFKVW</sequence>
<organism evidence="2 3">
    <name type="scientific">Candidatus Woesebacteria bacterium RIFCSPLOWO2_01_FULL_39_10b</name>
    <dbReference type="NCBI Taxonomy" id="1802517"/>
    <lineage>
        <taxon>Bacteria</taxon>
        <taxon>Candidatus Woeseibacteriota</taxon>
    </lineage>
</organism>
<dbReference type="STRING" id="1802517.A2892_03290"/>
<reference evidence="2 3" key="1">
    <citation type="journal article" date="2016" name="Nat. Commun.">
        <title>Thousands of microbial genomes shed light on interconnected biogeochemical processes in an aquifer system.</title>
        <authorList>
            <person name="Anantharaman K."/>
            <person name="Brown C.T."/>
            <person name="Hug L.A."/>
            <person name="Sharon I."/>
            <person name="Castelle C.J."/>
            <person name="Probst A.J."/>
            <person name="Thomas B.C."/>
            <person name="Singh A."/>
            <person name="Wilkins M.J."/>
            <person name="Karaoz U."/>
            <person name="Brodie E.L."/>
            <person name="Williams K.H."/>
            <person name="Hubbard S.S."/>
            <person name="Banfield J.F."/>
        </authorList>
    </citation>
    <scope>NUCLEOTIDE SEQUENCE [LARGE SCALE GENOMIC DNA]</scope>
</reference>
<comment type="caution">
    <text evidence="2">The sequence shown here is derived from an EMBL/GenBank/DDBJ whole genome shotgun (WGS) entry which is preliminary data.</text>
</comment>
<proteinExistence type="predicted"/>